<keyword evidence="2" id="KW-0808">Transferase</keyword>
<evidence type="ECO:0000256" key="3">
    <source>
        <dbReference type="ARBA" id="ARBA00023027"/>
    </source>
</evidence>
<dbReference type="Gene3D" id="1.20.142.10">
    <property type="entry name" value="Poly(ADP-ribose) polymerase, regulatory domain"/>
    <property type="match status" value="1"/>
</dbReference>
<dbReference type="InterPro" id="IPR050800">
    <property type="entry name" value="ARTD/PARP"/>
</dbReference>
<proteinExistence type="predicted"/>
<evidence type="ECO:0000256" key="1">
    <source>
        <dbReference type="ARBA" id="ARBA00022676"/>
    </source>
</evidence>
<protein>
    <submittedName>
        <fullName evidence="6">PARP alpha-helical domain-containing protein</fullName>
    </submittedName>
</protein>
<dbReference type="GO" id="GO:0005730">
    <property type="term" value="C:nucleolus"/>
    <property type="evidence" value="ECO:0007669"/>
    <property type="project" value="TreeGrafter"/>
</dbReference>
<dbReference type="InterPro" id="IPR036616">
    <property type="entry name" value="Poly(ADP-ribose)pol_reg_dom_sf"/>
</dbReference>
<keyword evidence="4" id="KW-0175">Coiled coil</keyword>
<dbReference type="GO" id="GO:0006302">
    <property type="term" value="P:double-strand break repair"/>
    <property type="evidence" value="ECO:0007669"/>
    <property type="project" value="TreeGrafter"/>
</dbReference>
<organism evidence="6">
    <name type="scientific">Anisakis simplex</name>
    <name type="common">Herring worm</name>
    <dbReference type="NCBI Taxonomy" id="6269"/>
    <lineage>
        <taxon>Eukaryota</taxon>
        <taxon>Metazoa</taxon>
        <taxon>Ecdysozoa</taxon>
        <taxon>Nematoda</taxon>
        <taxon>Chromadorea</taxon>
        <taxon>Rhabditida</taxon>
        <taxon>Spirurina</taxon>
        <taxon>Ascaridomorpha</taxon>
        <taxon>Ascaridoidea</taxon>
        <taxon>Anisakidae</taxon>
        <taxon>Anisakis</taxon>
        <taxon>Anisakis simplex complex</taxon>
    </lineage>
</organism>
<feature type="domain" description="PARP alpha-helical" evidence="5">
    <location>
        <begin position="1"/>
        <end position="107"/>
    </location>
</feature>
<keyword evidence="1" id="KW-0328">Glycosyltransferase</keyword>
<dbReference type="PROSITE" id="PS51060">
    <property type="entry name" value="PARP_ALPHA_HD"/>
    <property type="match status" value="1"/>
</dbReference>
<dbReference type="PANTHER" id="PTHR10459:SF117">
    <property type="entry name" value="POLY [ADP-RIBOSE] POLYMERASE TANKYRASE"/>
    <property type="match status" value="1"/>
</dbReference>
<accession>A0A0M3JAC5</accession>
<evidence type="ECO:0000313" key="6">
    <source>
        <dbReference type="WBParaSite" id="ASIM_0000454501-mRNA-1"/>
    </source>
</evidence>
<dbReference type="GO" id="GO:0003950">
    <property type="term" value="F:NAD+ poly-ADP-ribosyltransferase activity"/>
    <property type="evidence" value="ECO:0007669"/>
    <property type="project" value="InterPro"/>
</dbReference>
<dbReference type="Pfam" id="PF02877">
    <property type="entry name" value="PARP_reg"/>
    <property type="match status" value="1"/>
</dbReference>
<dbReference type="WBParaSite" id="ASIM_0000454501-mRNA-1">
    <property type="protein sequence ID" value="ASIM_0000454501-mRNA-1"/>
    <property type="gene ID" value="ASIM_0000454501"/>
</dbReference>
<dbReference type="SUPFAM" id="SSF47587">
    <property type="entry name" value="Domain of poly(ADP-ribose) polymerase"/>
    <property type="match status" value="1"/>
</dbReference>
<reference evidence="6" key="1">
    <citation type="submission" date="2017-02" db="UniProtKB">
        <authorList>
            <consortium name="WormBaseParasite"/>
        </authorList>
    </citation>
    <scope>IDENTIFICATION</scope>
</reference>
<dbReference type="InterPro" id="IPR004102">
    <property type="entry name" value="Poly(ADP-ribose)pol_reg_dom"/>
</dbReference>
<evidence type="ECO:0000256" key="2">
    <source>
        <dbReference type="ARBA" id="ARBA00022679"/>
    </source>
</evidence>
<dbReference type="GO" id="GO:1990404">
    <property type="term" value="F:NAD+-protein mono-ADP-ribosyltransferase activity"/>
    <property type="evidence" value="ECO:0007669"/>
    <property type="project" value="TreeGrafter"/>
</dbReference>
<dbReference type="GO" id="GO:0070212">
    <property type="term" value="P:protein poly-ADP-ribosylation"/>
    <property type="evidence" value="ECO:0007669"/>
    <property type="project" value="TreeGrafter"/>
</dbReference>
<dbReference type="PANTHER" id="PTHR10459">
    <property type="entry name" value="DNA LIGASE"/>
    <property type="match status" value="1"/>
</dbReference>
<feature type="coiled-coil region" evidence="4">
    <location>
        <begin position="19"/>
        <end position="49"/>
    </location>
</feature>
<evidence type="ECO:0000259" key="5">
    <source>
        <dbReference type="PROSITE" id="PS51060"/>
    </source>
</evidence>
<dbReference type="AlphaFoldDB" id="A0A0M3JAC5"/>
<name>A0A0M3JAC5_ANISI</name>
<sequence length="197" mass="22873">LSSYSRMRVPFGRISRVDILEARKVLQKLASLREELDKKRNDKADVEEIHKVYRKQTETSNQFYRLMPLGGFENGLLPVIDSEDIVKNYEQMLSELLDFETAGQIITAAAEMRSSIDPYLYILNAIECELTLMDHECIMSQRILQYIQNSSKSCRVQAIYRVKSKEATQLFNENALQKPNHRYVTATYHVLSLKGQF</sequence>
<keyword evidence="3" id="KW-0520">NAD</keyword>
<evidence type="ECO:0000256" key="4">
    <source>
        <dbReference type="SAM" id="Coils"/>
    </source>
</evidence>